<evidence type="ECO:0000313" key="1">
    <source>
        <dbReference type="EMBL" id="KAL1130845.1"/>
    </source>
</evidence>
<dbReference type="EMBL" id="JBFDAA010000007">
    <property type="protein sequence ID" value="KAL1130845.1"/>
    <property type="molecule type" value="Genomic_DNA"/>
</dbReference>
<protein>
    <submittedName>
        <fullName evidence="1">Uncharacterized protein</fullName>
    </submittedName>
</protein>
<proteinExistence type="predicted"/>
<sequence>MASKRRNMLYENKKQDSATCHPFVPGGVCERGAALRGGRKTQGDEGRPLQGVYSKVGTALLTCCRWRSGSHGSPRRYNGPLPRSIRDSEKLRAARMGNNKQIPDAPGNDPGVVIKASLEL</sequence>
<keyword evidence="2" id="KW-1185">Reference proteome</keyword>
<evidence type="ECO:0000313" key="2">
    <source>
        <dbReference type="Proteomes" id="UP001558652"/>
    </source>
</evidence>
<gene>
    <name evidence="1" type="ORF">AAG570_012086</name>
</gene>
<reference evidence="1 2" key="1">
    <citation type="submission" date="2024-07" db="EMBL/GenBank/DDBJ databases">
        <title>Chromosome-level genome assembly of the water stick insect Ranatra chinensis (Heteroptera: Nepidae).</title>
        <authorList>
            <person name="Liu X."/>
        </authorList>
    </citation>
    <scope>NUCLEOTIDE SEQUENCE [LARGE SCALE GENOMIC DNA]</scope>
    <source>
        <strain evidence="1">Cailab_2021Rc</strain>
        <tissue evidence="1">Muscle</tissue>
    </source>
</reference>
<name>A0ABD0YHS4_9HEMI</name>
<organism evidence="1 2">
    <name type="scientific">Ranatra chinensis</name>
    <dbReference type="NCBI Taxonomy" id="642074"/>
    <lineage>
        <taxon>Eukaryota</taxon>
        <taxon>Metazoa</taxon>
        <taxon>Ecdysozoa</taxon>
        <taxon>Arthropoda</taxon>
        <taxon>Hexapoda</taxon>
        <taxon>Insecta</taxon>
        <taxon>Pterygota</taxon>
        <taxon>Neoptera</taxon>
        <taxon>Paraneoptera</taxon>
        <taxon>Hemiptera</taxon>
        <taxon>Heteroptera</taxon>
        <taxon>Panheteroptera</taxon>
        <taxon>Nepomorpha</taxon>
        <taxon>Nepidae</taxon>
        <taxon>Ranatrinae</taxon>
        <taxon>Ranatra</taxon>
    </lineage>
</organism>
<accession>A0ABD0YHS4</accession>
<dbReference type="Proteomes" id="UP001558652">
    <property type="component" value="Unassembled WGS sequence"/>
</dbReference>
<dbReference type="AlphaFoldDB" id="A0ABD0YHS4"/>
<comment type="caution">
    <text evidence="1">The sequence shown here is derived from an EMBL/GenBank/DDBJ whole genome shotgun (WGS) entry which is preliminary data.</text>
</comment>